<organism evidence="9 10">
    <name type="scientific">Elizabethkingia argenteiflava</name>
    <dbReference type="NCBI Taxonomy" id="2681556"/>
    <lineage>
        <taxon>Bacteria</taxon>
        <taxon>Pseudomonadati</taxon>
        <taxon>Bacteroidota</taxon>
        <taxon>Flavobacteriia</taxon>
        <taxon>Flavobacteriales</taxon>
        <taxon>Weeksellaceae</taxon>
        <taxon>Elizabethkingia</taxon>
    </lineage>
</organism>
<dbReference type="InterPro" id="IPR009006">
    <property type="entry name" value="Ala_racemase/Decarboxylase_C"/>
</dbReference>
<dbReference type="Gene3D" id="3.40.1190.10">
    <property type="entry name" value="Mur-like, catalytic domain"/>
    <property type="match status" value="1"/>
</dbReference>
<dbReference type="SUPFAM" id="SSF63418">
    <property type="entry name" value="MurE/MurF N-terminal domain"/>
    <property type="match status" value="1"/>
</dbReference>
<evidence type="ECO:0000259" key="8">
    <source>
        <dbReference type="SMART" id="SM01005"/>
    </source>
</evidence>
<dbReference type="Gene3D" id="3.20.20.10">
    <property type="entry name" value="Alanine racemase"/>
    <property type="match status" value="1"/>
</dbReference>
<feature type="binding site" evidence="5 7">
    <location>
        <position position="585"/>
    </location>
    <ligand>
        <name>substrate</name>
    </ligand>
</feature>
<evidence type="ECO:0000256" key="1">
    <source>
        <dbReference type="ARBA" id="ARBA00000316"/>
    </source>
</evidence>
<dbReference type="EMBL" id="JAAABJ010000557">
    <property type="protein sequence ID" value="NAW51570.1"/>
    <property type="molecule type" value="Genomic_DNA"/>
</dbReference>
<dbReference type="InterPro" id="IPR011079">
    <property type="entry name" value="Ala_racemase_C"/>
</dbReference>
<dbReference type="Gene3D" id="3.40.1390.10">
    <property type="entry name" value="MurE/MurF, N-terminal domain"/>
    <property type="match status" value="1"/>
</dbReference>
<evidence type="ECO:0000313" key="9">
    <source>
        <dbReference type="EMBL" id="NAW51570.1"/>
    </source>
</evidence>
<dbReference type="SUPFAM" id="SSF50621">
    <property type="entry name" value="Alanine racemase C-terminal domain-like"/>
    <property type="match status" value="1"/>
</dbReference>
<dbReference type="FunFam" id="3.20.20.10:FF:000002">
    <property type="entry name" value="Alanine racemase"/>
    <property type="match status" value="1"/>
</dbReference>
<accession>A0A845PZQ8</accession>
<keyword evidence="4 5" id="KW-0413">Isomerase</keyword>
<comment type="similarity">
    <text evidence="5">Belongs to the alanine racemase family.</text>
</comment>
<dbReference type="InterPro" id="IPR036565">
    <property type="entry name" value="Mur-like_cat_sf"/>
</dbReference>
<proteinExistence type="inferred from homology"/>
<dbReference type="GO" id="GO:0005829">
    <property type="term" value="C:cytosol"/>
    <property type="evidence" value="ECO:0007669"/>
    <property type="project" value="TreeGrafter"/>
</dbReference>
<keyword evidence="3 5" id="KW-0663">Pyridoxal phosphate</keyword>
<dbReference type="HAMAP" id="MF_01201">
    <property type="entry name" value="Ala_racemase"/>
    <property type="match status" value="1"/>
</dbReference>
<dbReference type="PANTHER" id="PTHR30511:SF0">
    <property type="entry name" value="ALANINE RACEMASE, CATABOLIC-RELATED"/>
    <property type="match status" value="1"/>
</dbReference>
<dbReference type="PRINTS" id="PR00992">
    <property type="entry name" value="ALARACEMASE"/>
</dbReference>
<dbReference type="Pfam" id="PF08245">
    <property type="entry name" value="Mur_ligase_M"/>
    <property type="match status" value="1"/>
</dbReference>
<dbReference type="Gene3D" id="2.40.37.10">
    <property type="entry name" value="Lyase, Ornithine Decarboxylase, Chain A, domain 1"/>
    <property type="match status" value="1"/>
</dbReference>
<feature type="active site" description="Proton acceptor; specific for D-alanine" evidence="5">
    <location>
        <position position="486"/>
    </location>
</feature>
<comment type="function">
    <text evidence="5">Catalyzes the interconversion of L-alanine and D-alanine. May also act on other amino acids.</text>
</comment>
<dbReference type="GO" id="GO:0005524">
    <property type="term" value="F:ATP binding"/>
    <property type="evidence" value="ECO:0007669"/>
    <property type="project" value="InterPro"/>
</dbReference>
<evidence type="ECO:0000256" key="3">
    <source>
        <dbReference type="ARBA" id="ARBA00022898"/>
    </source>
</evidence>
<dbReference type="PANTHER" id="PTHR30511">
    <property type="entry name" value="ALANINE RACEMASE"/>
    <property type="match status" value="1"/>
</dbReference>
<evidence type="ECO:0000256" key="7">
    <source>
        <dbReference type="PIRSR" id="PIRSR600821-52"/>
    </source>
</evidence>
<evidence type="ECO:0000256" key="5">
    <source>
        <dbReference type="HAMAP-Rule" id="MF_01201"/>
    </source>
</evidence>
<dbReference type="Pfam" id="PF00842">
    <property type="entry name" value="Ala_racemase_C"/>
    <property type="match status" value="1"/>
</dbReference>
<evidence type="ECO:0000256" key="4">
    <source>
        <dbReference type="ARBA" id="ARBA00023235"/>
    </source>
</evidence>
<dbReference type="GO" id="GO:0030170">
    <property type="term" value="F:pyridoxal phosphate binding"/>
    <property type="evidence" value="ECO:0007669"/>
    <property type="project" value="UniProtKB-UniRule"/>
</dbReference>
<dbReference type="RefSeq" id="WP_166519848.1">
    <property type="nucleotide sequence ID" value="NZ_JAAABJ010000557.1"/>
</dbReference>
<dbReference type="InterPro" id="IPR035911">
    <property type="entry name" value="MurE/MurF_N"/>
</dbReference>
<feature type="modified residue" description="N6-(pyridoxal phosphate)lysine" evidence="5 6">
    <location>
        <position position="486"/>
    </location>
</feature>
<feature type="binding site" evidence="5 7">
    <location>
        <position position="761"/>
    </location>
    <ligand>
        <name>substrate</name>
    </ligand>
</feature>
<dbReference type="AlphaFoldDB" id="A0A845PZQ8"/>
<gene>
    <name evidence="9" type="ORF">GNY06_09315</name>
</gene>
<feature type="active site" description="Proton acceptor; specific for L-alanine" evidence="5">
    <location>
        <position position="712"/>
    </location>
</feature>
<dbReference type="CDD" id="cd00430">
    <property type="entry name" value="PLPDE_III_AR"/>
    <property type="match status" value="1"/>
</dbReference>
<evidence type="ECO:0000313" key="10">
    <source>
        <dbReference type="Proteomes" id="UP000553459"/>
    </source>
</evidence>
<dbReference type="NCBIfam" id="TIGR00492">
    <property type="entry name" value="alr"/>
    <property type="match status" value="1"/>
</dbReference>
<dbReference type="NCBIfam" id="NF008897">
    <property type="entry name" value="PRK11930.1"/>
    <property type="match status" value="1"/>
</dbReference>
<comment type="caution">
    <text evidence="9">The sequence shown here is derived from an EMBL/GenBank/DDBJ whole genome shotgun (WGS) entry which is preliminary data.</text>
</comment>
<reference evidence="9 10" key="1">
    <citation type="submission" date="2019-11" db="EMBL/GenBank/DDBJ databases">
        <title>Characterization of Elizabethkingia argenteiflava sp. nov., isolated from inner surface of Soybean Pods.</title>
        <authorList>
            <person name="Mo S."/>
        </authorList>
    </citation>
    <scope>NUCLEOTIDE SEQUENCE [LARGE SCALE GENOMIC DNA]</scope>
    <source>
        <strain evidence="9 10">YB22</strain>
    </source>
</reference>
<dbReference type="GO" id="GO:0008784">
    <property type="term" value="F:alanine racemase activity"/>
    <property type="evidence" value="ECO:0007669"/>
    <property type="project" value="UniProtKB-UniRule"/>
</dbReference>
<dbReference type="GO" id="GO:0030632">
    <property type="term" value="P:D-alanine biosynthetic process"/>
    <property type="evidence" value="ECO:0007669"/>
    <property type="project" value="UniProtKB-UniRule"/>
</dbReference>
<dbReference type="InterPro" id="IPR000821">
    <property type="entry name" value="Ala_racemase"/>
</dbReference>
<protein>
    <recommendedName>
        <fullName evidence="5">Alanine racemase</fullName>
        <ecNumber evidence="5">5.1.1.1</ecNumber>
    </recommendedName>
</protein>
<dbReference type="GO" id="GO:0016881">
    <property type="term" value="F:acid-amino acid ligase activity"/>
    <property type="evidence" value="ECO:0007669"/>
    <property type="project" value="InterPro"/>
</dbReference>
<dbReference type="Gene3D" id="3.90.190.20">
    <property type="entry name" value="Mur ligase, C-terminal domain"/>
    <property type="match status" value="1"/>
</dbReference>
<feature type="domain" description="Alanine racemase C-terminal" evidence="8">
    <location>
        <begin position="691"/>
        <end position="815"/>
    </location>
</feature>
<dbReference type="SUPFAM" id="SSF53623">
    <property type="entry name" value="MurD-like peptide ligases, catalytic domain"/>
    <property type="match status" value="1"/>
</dbReference>
<keyword evidence="9" id="KW-0436">Ligase</keyword>
<dbReference type="Pfam" id="PF01168">
    <property type="entry name" value="Ala_racemase_N"/>
    <property type="match status" value="1"/>
</dbReference>
<dbReference type="SMART" id="SM01005">
    <property type="entry name" value="Ala_racemase_C"/>
    <property type="match status" value="1"/>
</dbReference>
<comment type="pathway">
    <text evidence="5">Amino-acid biosynthesis; D-alanine biosynthesis; D-alanine from L-alanine: step 1/1.</text>
</comment>
<dbReference type="InterPro" id="IPR036615">
    <property type="entry name" value="Mur_ligase_C_dom_sf"/>
</dbReference>
<dbReference type="Proteomes" id="UP000553459">
    <property type="component" value="Unassembled WGS sequence"/>
</dbReference>
<dbReference type="InterPro" id="IPR029066">
    <property type="entry name" value="PLP-binding_barrel"/>
</dbReference>
<evidence type="ECO:0000256" key="2">
    <source>
        <dbReference type="ARBA" id="ARBA00001933"/>
    </source>
</evidence>
<dbReference type="InterPro" id="IPR013221">
    <property type="entry name" value="Mur_ligase_cen"/>
</dbReference>
<dbReference type="InterPro" id="IPR001608">
    <property type="entry name" value="Ala_racemase_N"/>
</dbReference>
<evidence type="ECO:0000256" key="6">
    <source>
        <dbReference type="PIRSR" id="PIRSR600821-50"/>
    </source>
</evidence>
<keyword evidence="10" id="KW-1185">Reference proteome</keyword>
<comment type="cofactor">
    <cofactor evidence="2 5 6">
        <name>pyridoxal 5'-phosphate</name>
        <dbReference type="ChEBI" id="CHEBI:597326"/>
    </cofactor>
</comment>
<comment type="catalytic activity">
    <reaction evidence="1 5">
        <text>L-alanine = D-alanine</text>
        <dbReference type="Rhea" id="RHEA:20249"/>
        <dbReference type="ChEBI" id="CHEBI:57416"/>
        <dbReference type="ChEBI" id="CHEBI:57972"/>
        <dbReference type="EC" id="5.1.1.1"/>
    </reaction>
</comment>
<dbReference type="SUPFAM" id="SSF53244">
    <property type="entry name" value="MurD-like peptide ligases, peptide-binding domain"/>
    <property type="match status" value="1"/>
</dbReference>
<name>A0A845PZQ8_9FLAO</name>
<dbReference type="UniPathway" id="UPA00042">
    <property type="reaction ID" value="UER00497"/>
</dbReference>
<sequence>MEYTAHELALITDSEILGNKTEKIKQLIFDTRLIFSAKNNAFIALKTTKANGAQYIQEAIEKGIRVIICTEIPLVTPYKITWIITQDTHGFLRKLAHQHLQKISLPKTIGITGSNGKTIVKEWLYQCLSDEMRVVKSPKSYNSQIGLPISILKANEKDDLGIFEVGISLPGEMEKQVEVFSPHIGIFTHLGSAHSEHFKNEKELLKEKLKLFKNSEVIIYNGDHPLINHEIRKVFTNKILISYGTYAHNDILIEKPAGQDKAFKIKLLDGTIDVPFIHQDQATLHNALAVIATLNLLHIPHPKIVEKINHLYPVEMRMESVKGQRENLIINDSYNLDLDSLKIALSTLRQYGNKSKKVLVLTDIMNVKDHPRRIYSIVAELVNEQSFDQIYLIGEKITGFAHLFRSEIFTFENIKELLKNNSFKNIENAIILLKGARKFELETLKKELELQSHDTILEINLNAILHNINVHKSFLKPKTKVMAMVKAYSYGLGGHEIAEFIQHHNIDYLTVAYADEGVNLRKNKITLPIMVMNPELNSYDNIIEYELEPEIYSFKVLDLFLEALKKKGIQEKYPIHIKLETGMHRLGFHRDDLDKLLLKIKGNKLKVASIFTHLSSTDDPKERAYTLEQIKLYTENSDYLLAEIEDQALRHCLNSQGITNYPEYQFDMVRIGIGMLGYTSNPAIKPLLQNAVCFKTIITQISPLYAGESLGYNRSFKAKKNTRIATIAVGYADGIPRSLSNGRGFVGIKGKLYPIQGNICMDMLMVDLGQDPIQEGEEVIIFNGNPCLEQFSQYCKTIPYEVLTSISQRVKRVYIKD</sequence>
<dbReference type="SUPFAM" id="SSF51419">
    <property type="entry name" value="PLP-binding barrel"/>
    <property type="match status" value="1"/>
</dbReference>
<dbReference type="EC" id="5.1.1.1" evidence="5"/>